<dbReference type="PANTHER" id="PTHR13621:SF2">
    <property type="entry name" value="PROLINE-RICH PROTEIN PRCC"/>
    <property type="match status" value="1"/>
</dbReference>
<gene>
    <name evidence="2" type="ORF">BN1708_015190</name>
    <name evidence="3" type="ORF">BN1723_000559</name>
</gene>
<dbReference type="PANTHER" id="PTHR13621">
    <property type="entry name" value="PROLINE-RICH PROTEIN PRCC"/>
    <property type="match status" value="1"/>
</dbReference>
<evidence type="ECO:0000313" key="5">
    <source>
        <dbReference type="Proteomes" id="UP000045706"/>
    </source>
</evidence>
<feature type="region of interest" description="Disordered" evidence="1">
    <location>
        <begin position="380"/>
        <end position="399"/>
    </location>
</feature>
<dbReference type="GO" id="GO:0005634">
    <property type="term" value="C:nucleus"/>
    <property type="evidence" value="ECO:0007669"/>
    <property type="project" value="TreeGrafter"/>
</dbReference>
<feature type="region of interest" description="Disordered" evidence="1">
    <location>
        <begin position="1"/>
        <end position="254"/>
    </location>
</feature>
<protein>
    <recommendedName>
        <fullName evidence="6">Mitotic checkpoint regulator, MAD2B-interacting-domain-containing protein</fullName>
    </recommendedName>
</protein>
<dbReference type="AlphaFoldDB" id="A0A0G4M220"/>
<dbReference type="Proteomes" id="UP000045706">
    <property type="component" value="Unassembled WGS sequence"/>
</dbReference>
<feature type="compositionally biased region" description="Low complexity" evidence="1">
    <location>
        <begin position="15"/>
        <end position="28"/>
    </location>
</feature>
<accession>A0A0G4M220</accession>
<evidence type="ECO:0000313" key="2">
    <source>
        <dbReference type="EMBL" id="CRK28326.1"/>
    </source>
</evidence>
<dbReference type="Proteomes" id="UP000044602">
    <property type="component" value="Unassembled WGS sequence"/>
</dbReference>
<evidence type="ECO:0000313" key="3">
    <source>
        <dbReference type="EMBL" id="CRK29650.1"/>
    </source>
</evidence>
<organism evidence="2 4">
    <name type="scientific">Verticillium longisporum</name>
    <name type="common">Verticillium dahliae var. longisporum</name>
    <dbReference type="NCBI Taxonomy" id="100787"/>
    <lineage>
        <taxon>Eukaryota</taxon>
        <taxon>Fungi</taxon>
        <taxon>Dikarya</taxon>
        <taxon>Ascomycota</taxon>
        <taxon>Pezizomycotina</taxon>
        <taxon>Sordariomycetes</taxon>
        <taxon>Hypocreomycetidae</taxon>
        <taxon>Glomerellales</taxon>
        <taxon>Plectosphaerellaceae</taxon>
        <taxon>Verticillium</taxon>
    </lineage>
</organism>
<name>A0A0G4M220_VERLO</name>
<sequence>MALVEYSDSDSDSEAPVQPTAAPTAPGPNSKKPFQKVVNRANPGKIVVNLPQTKREDVASADDGPPAKRTKTGGGGGGLFAGFSSLLPAPKNAATRPSALSSSSSSSSSSRPVFQLKTSAEAGFSRDSPSADPGGEGQGSGLSLPPPKTAPQPSIPETMKPEEEVKLVGKPMMFRPLSVARNKKKSAKKLPQPAAAAAAAAAAAVPLPAAAAPSAEEAKDAGPAPPPKKISLFSLDSEPEPAPAPSTTSASGAYEPLFQTGAAARAYNPYLDEAAPYANHPAPTTAPTSDKESLHTIANDLNLSAAERRELFGRGGPSNPQGAAATRVINFNTDQEYQHNEDLRASGQEQTHNPLRSIAPGKHNLRQLVNAVQNNRDALEESFAKGKSNRKDASSRYGW</sequence>
<dbReference type="Pfam" id="PF10253">
    <property type="entry name" value="PRCC"/>
    <property type="match status" value="1"/>
</dbReference>
<feature type="compositionally biased region" description="Low complexity" evidence="1">
    <location>
        <begin position="189"/>
        <end position="215"/>
    </location>
</feature>
<evidence type="ECO:0000256" key="1">
    <source>
        <dbReference type="SAM" id="MobiDB-lite"/>
    </source>
</evidence>
<dbReference type="STRING" id="100787.A0A0G4M220"/>
<evidence type="ECO:0000313" key="4">
    <source>
        <dbReference type="Proteomes" id="UP000044602"/>
    </source>
</evidence>
<dbReference type="InterPro" id="IPR018800">
    <property type="entry name" value="PRCC"/>
</dbReference>
<keyword evidence="4" id="KW-1185">Reference proteome</keyword>
<reference evidence="4 5" key="1">
    <citation type="submission" date="2015-05" db="EMBL/GenBank/DDBJ databases">
        <authorList>
            <person name="Fogelqvist Johan"/>
        </authorList>
    </citation>
    <scope>NUCLEOTIDE SEQUENCE [LARGE SCALE GENOMIC DNA]</scope>
    <source>
        <strain evidence="2">VL1</strain>
        <strain evidence="3">VL2</strain>
    </source>
</reference>
<feature type="non-terminal residue" evidence="2">
    <location>
        <position position="399"/>
    </location>
</feature>
<feature type="compositionally biased region" description="Low complexity" evidence="1">
    <location>
        <begin position="101"/>
        <end position="110"/>
    </location>
</feature>
<feature type="region of interest" description="Disordered" evidence="1">
    <location>
        <begin position="334"/>
        <end position="362"/>
    </location>
</feature>
<feature type="region of interest" description="Disordered" evidence="1">
    <location>
        <begin position="274"/>
        <end position="294"/>
    </location>
</feature>
<dbReference type="EMBL" id="CVQI01022223">
    <property type="protein sequence ID" value="CRK29650.1"/>
    <property type="molecule type" value="Genomic_DNA"/>
</dbReference>
<feature type="compositionally biased region" description="Pro residues" evidence="1">
    <location>
        <begin position="144"/>
        <end position="154"/>
    </location>
</feature>
<proteinExistence type="predicted"/>
<evidence type="ECO:0008006" key="6">
    <source>
        <dbReference type="Google" id="ProtNLM"/>
    </source>
</evidence>
<dbReference type="EMBL" id="CVQH01020707">
    <property type="protein sequence ID" value="CRK28326.1"/>
    <property type="molecule type" value="Genomic_DNA"/>
</dbReference>